<evidence type="ECO:0000313" key="2">
    <source>
        <dbReference type="Proteomes" id="UP000680815"/>
    </source>
</evidence>
<name>A0ABS4AM46_9PROT</name>
<keyword evidence="2" id="KW-1185">Reference proteome</keyword>
<evidence type="ECO:0000313" key="1">
    <source>
        <dbReference type="EMBL" id="MBP0462435.1"/>
    </source>
</evidence>
<gene>
    <name evidence="1" type="ORF">J5Y09_00800</name>
</gene>
<dbReference type="Proteomes" id="UP000680815">
    <property type="component" value="Unassembled WGS sequence"/>
</dbReference>
<reference evidence="1 2" key="1">
    <citation type="submission" date="2021-03" db="EMBL/GenBank/DDBJ databases">
        <authorList>
            <person name="So Y."/>
        </authorList>
    </citation>
    <scope>NUCLEOTIDE SEQUENCE [LARGE SCALE GENOMIC DNA]</scope>
    <source>
        <strain evidence="1 2">PWR1</strain>
    </source>
</reference>
<dbReference type="RefSeq" id="WP_209349810.1">
    <property type="nucleotide sequence ID" value="NZ_JAGIYZ010000001.1"/>
</dbReference>
<accession>A0ABS4AM46</accession>
<organism evidence="1 2">
    <name type="scientific">Roseomonas nitratireducens</name>
    <dbReference type="NCBI Taxonomy" id="2820810"/>
    <lineage>
        <taxon>Bacteria</taxon>
        <taxon>Pseudomonadati</taxon>
        <taxon>Pseudomonadota</taxon>
        <taxon>Alphaproteobacteria</taxon>
        <taxon>Acetobacterales</taxon>
        <taxon>Roseomonadaceae</taxon>
        <taxon>Roseomonas</taxon>
    </lineage>
</organism>
<protein>
    <submittedName>
        <fullName evidence="1">Uncharacterized protein</fullName>
    </submittedName>
</protein>
<proteinExistence type="predicted"/>
<sequence length="212" mass="22908">MDPVPAALRGIVAAMWERELADGLATLARTPCEMARTVAVELAAEPGRRDLGFLTRLAMGEVPAEERAAFLAACARHREGGPLAGIAHLPTTAALRKVLFPMLAERFGEKPVAAGRMEFLMIAARAPVPMRLWMDTASRGQGLRWAVQVVRLPDQRTRHSTSFEALLGIAPGMSGWDRIRADRLEEHAALLVERVAGTVAALSAVDWDAAGR</sequence>
<comment type="caution">
    <text evidence="1">The sequence shown here is derived from an EMBL/GenBank/DDBJ whole genome shotgun (WGS) entry which is preliminary data.</text>
</comment>
<dbReference type="EMBL" id="JAGIYZ010000001">
    <property type="protein sequence ID" value="MBP0462435.1"/>
    <property type="molecule type" value="Genomic_DNA"/>
</dbReference>